<dbReference type="InterPro" id="IPR057376">
    <property type="entry name" value="PH_trem"/>
</dbReference>
<dbReference type="Pfam" id="PF25356">
    <property type="entry name" value="PH_trem"/>
    <property type="match status" value="1"/>
</dbReference>
<evidence type="ECO:0000313" key="2">
    <source>
        <dbReference type="EMBL" id="KAK4475202.1"/>
    </source>
</evidence>
<dbReference type="AlphaFoldDB" id="A0AAE1ZJR5"/>
<proteinExistence type="predicted"/>
<comment type="caution">
    <text evidence="2">The sequence shown here is derived from an EMBL/GenBank/DDBJ whole genome shotgun (WGS) entry which is preliminary data.</text>
</comment>
<reference evidence="2" key="1">
    <citation type="submission" date="2022-04" db="EMBL/GenBank/DDBJ databases">
        <authorList>
            <person name="Xu L."/>
            <person name="Lv Z."/>
        </authorList>
    </citation>
    <scope>NUCLEOTIDE SEQUENCE</scope>
    <source>
        <strain evidence="2">LV_2022a</strain>
    </source>
</reference>
<sequence length="209" mass="24015">MAYCKQNSILLTNELRRQSQLTESKNGGCLHGIKISLINSVVLPPCEIFTESNAIAFIKKYHKIKSIKYKVYLLPDKIVLYNQKHKLNMNPKLCIIYTEVKHIFTSTIILTSGCFVLCIDSQIDNQCRYELYRISDPISYNSFLDLLKYVIGVKTPLQSNNTNNDYLPHHSITYKSDTLKTNKISNSQDESESLFNFESSKSNLSFSHL</sequence>
<accession>A0AAE1ZJR5</accession>
<evidence type="ECO:0000313" key="3">
    <source>
        <dbReference type="Proteomes" id="UP001292079"/>
    </source>
</evidence>
<dbReference type="Proteomes" id="UP001292079">
    <property type="component" value="Unassembled WGS sequence"/>
</dbReference>
<dbReference type="EMBL" id="JALJAT010000001">
    <property type="protein sequence ID" value="KAK4475202.1"/>
    <property type="molecule type" value="Genomic_DNA"/>
</dbReference>
<organism evidence="2 3">
    <name type="scientific">Schistosoma mekongi</name>
    <name type="common">Parasitic worm</name>
    <dbReference type="NCBI Taxonomy" id="38744"/>
    <lineage>
        <taxon>Eukaryota</taxon>
        <taxon>Metazoa</taxon>
        <taxon>Spiralia</taxon>
        <taxon>Lophotrochozoa</taxon>
        <taxon>Platyhelminthes</taxon>
        <taxon>Trematoda</taxon>
        <taxon>Digenea</taxon>
        <taxon>Strigeidida</taxon>
        <taxon>Schistosomatoidea</taxon>
        <taxon>Schistosomatidae</taxon>
        <taxon>Schistosoma</taxon>
    </lineage>
</organism>
<keyword evidence="3" id="KW-1185">Reference proteome</keyword>
<evidence type="ECO:0000259" key="1">
    <source>
        <dbReference type="Pfam" id="PF25356"/>
    </source>
</evidence>
<protein>
    <recommendedName>
        <fullName evidence="1">Trematode PH-like domain-containing protein</fullName>
    </recommendedName>
</protein>
<reference evidence="2" key="2">
    <citation type="journal article" date="2023" name="Infect Dis Poverty">
        <title>Chromosome-scale genome of the human blood fluke Schistosoma mekongi and its implications for public health.</title>
        <authorList>
            <person name="Zhou M."/>
            <person name="Xu L."/>
            <person name="Xu D."/>
            <person name="Chen W."/>
            <person name="Khan J."/>
            <person name="Hu Y."/>
            <person name="Huang H."/>
            <person name="Wei H."/>
            <person name="Zhang Y."/>
            <person name="Chusongsang P."/>
            <person name="Tanasarnprasert K."/>
            <person name="Hu X."/>
            <person name="Limpanont Y."/>
            <person name="Lv Z."/>
        </authorList>
    </citation>
    <scope>NUCLEOTIDE SEQUENCE</scope>
    <source>
        <strain evidence="2">LV_2022a</strain>
    </source>
</reference>
<feature type="domain" description="Trematode PH-like" evidence="1">
    <location>
        <begin position="33"/>
        <end position="141"/>
    </location>
</feature>
<name>A0AAE1ZJR5_SCHME</name>
<gene>
    <name evidence="2" type="ORF">MN116_002281</name>
</gene>